<dbReference type="AlphaFoldDB" id="A0A1H5PLP3"/>
<reference evidence="5" key="1">
    <citation type="submission" date="2016-10" db="EMBL/GenBank/DDBJ databases">
        <authorList>
            <person name="Varghese N."/>
            <person name="Submissions S."/>
        </authorList>
    </citation>
    <scope>NUCLEOTIDE SEQUENCE [LARGE SCALE GENOMIC DNA]</scope>
    <source>
        <strain evidence="5">DSM 45237</strain>
    </source>
</reference>
<dbReference type="EMBL" id="FNUC01000004">
    <property type="protein sequence ID" value="SEF13897.1"/>
    <property type="molecule type" value="Genomic_DNA"/>
</dbReference>
<keyword evidence="2" id="KW-0012">Acyltransferase</keyword>
<evidence type="ECO:0000313" key="5">
    <source>
        <dbReference type="Proteomes" id="UP000181980"/>
    </source>
</evidence>
<feature type="domain" description="N-acetyltransferase" evidence="3">
    <location>
        <begin position="197"/>
        <end position="350"/>
    </location>
</feature>
<feature type="domain" description="N-acetyltransferase" evidence="3">
    <location>
        <begin position="31"/>
        <end position="200"/>
    </location>
</feature>
<evidence type="ECO:0000313" key="4">
    <source>
        <dbReference type="EMBL" id="SEF13897.1"/>
    </source>
</evidence>
<dbReference type="InterPro" id="IPR016181">
    <property type="entry name" value="Acyl_CoA_acyltransferase"/>
</dbReference>
<keyword evidence="5" id="KW-1185">Reference proteome</keyword>
<proteinExistence type="predicted"/>
<sequence length="350" mass="38645">MCSVSTDDLEPLAVRAAAPAVLPDLPADAGLTWRPLTPGDIPAWFALCQVVDVHDDANERVAKSELADRFKGAWHDPVRDSVAGFDSDGNVRAYAWSVYRPVTEGTQAPVLFGAVHPEYRRRGLGRALLAWSEARGRQQLAAATVNLPARIRVYLDEAHTEARRLAEAAGFTPIRWYVDMRRDLGVDLPAGHVPDGLRIEPYSRDRDEDVRVTHNESFARDHWGSSPFDAESWAVDVVGGEKFRPDWSFIAVEESTGRVVGYLMSGAYDQDWEPQGFTEGWTDLVSVRREWRGRGVAGALLTAAMRAYAAGGMQYAGLDVDTDNPSGALGTYTRLGYERRQGSLLLTKEI</sequence>
<keyword evidence="1" id="KW-0808">Transferase</keyword>
<gene>
    <name evidence="4" type="ORF">SAMN04488561_4502</name>
</gene>
<dbReference type="SUPFAM" id="SSF55729">
    <property type="entry name" value="Acyl-CoA N-acyltransferases (Nat)"/>
    <property type="match status" value="2"/>
</dbReference>
<evidence type="ECO:0000256" key="2">
    <source>
        <dbReference type="ARBA" id="ARBA00023315"/>
    </source>
</evidence>
<dbReference type="Pfam" id="PF13508">
    <property type="entry name" value="Acetyltransf_7"/>
    <property type="match status" value="1"/>
</dbReference>
<dbReference type="InterPro" id="IPR000182">
    <property type="entry name" value="GNAT_dom"/>
</dbReference>
<evidence type="ECO:0000256" key="1">
    <source>
        <dbReference type="ARBA" id="ARBA00022679"/>
    </source>
</evidence>
<evidence type="ECO:0000259" key="3">
    <source>
        <dbReference type="PROSITE" id="PS51186"/>
    </source>
</evidence>
<dbReference type="Proteomes" id="UP000181980">
    <property type="component" value="Unassembled WGS sequence"/>
</dbReference>
<protein>
    <submittedName>
        <fullName evidence="4">Mycothiol synthase</fullName>
    </submittedName>
</protein>
<accession>A0A1H5PLP3</accession>
<dbReference type="Pfam" id="PF00583">
    <property type="entry name" value="Acetyltransf_1"/>
    <property type="match status" value="1"/>
</dbReference>
<dbReference type="CDD" id="cd04301">
    <property type="entry name" value="NAT_SF"/>
    <property type="match status" value="2"/>
</dbReference>
<dbReference type="Gene3D" id="3.40.630.30">
    <property type="match status" value="1"/>
</dbReference>
<organism evidence="4 5">
    <name type="scientific">Jiangella alba</name>
    <dbReference type="NCBI Taxonomy" id="561176"/>
    <lineage>
        <taxon>Bacteria</taxon>
        <taxon>Bacillati</taxon>
        <taxon>Actinomycetota</taxon>
        <taxon>Actinomycetes</taxon>
        <taxon>Jiangellales</taxon>
        <taxon>Jiangellaceae</taxon>
        <taxon>Jiangella</taxon>
    </lineage>
</organism>
<dbReference type="GO" id="GO:0016747">
    <property type="term" value="F:acyltransferase activity, transferring groups other than amino-acyl groups"/>
    <property type="evidence" value="ECO:0007669"/>
    <property type="project" value="InterPro"/>
</dbReference>
<dbReference type="InterPro" id="IPR050680">
    <property type="entry name" value="YpeA/RimI_acetyltransf"/>
</dbReference>
<dbReference type="PROSITE" id="PS51186">
    <property type="entry name" value="GNAT"/>
    <property type="match status" value="2"/>
</dbReference>
<dbReference type="STRING" id="561176.SAMN04488561_4502"/>
<name>A0A1H5PLP3_9ACTN</name>
<dbReference type="PANTHER" id="PTHR43420">
    <property type="entry name" value="ACETYLTRANSFERASE"/>
    <property type="match status" value="1"/>
</dbReference>